<gene>
    <name evidence="1" type="ORF">S03H2_32323</name>
</gene>
<protein>
    <submittedName>
        <fullName evidence="1">Uncharacterized protein</fullName>
    </submittedName>
</protein>
<dbReference type="InterPro" id="IPR053143">
    <property type="entry name" value="Arylsulfate_ST"/>
</dbReference>
<proteinExistence type="predicted"/>
<dbReference type="Pfam" id="PF05935">
    <property type="entry name" value="Arylsulfotrans"/>
    <property type="match status" value="1"/>
</dbReference>
<dbReference type="GO" id="GO:0004062">
    <property type="term" value="F:aryl sulfotransferase activity"/>
    <property type="evidence" value="ECO:0007669"/>
    <property type="project" value="InterPro"/>
</dbReference>
<comment type="caution">
    <text evidence="1">The sequence shown here is derived from an EMBL/GenBank/DDBJ whole genome shotgun (WGS) entry which is preliminary data.</text>
</comment>
<dbReference type="PANTHER" id="PTHR35340">
    <property type="entry name" value="PQQ ENZYME REPEAT PROTEIN-RELATED"/>
    <property type="match status" value="1"/>
</dbReference>
<dbReference type="InterPro" id="IPR010262">
    <property type="entry name" value="Arylsulfotransferase_bact"/>
</dbReference>
<name>X1HMM0_9ZZZZ</name>
<dbReference type="EMBL" id="BARU01019639">
    <property type="protein sequence ID" value="GAH55074.1"/>
    <property type="molecule type" value="Genomic_DNA"/>
</dbReference>
<reference evidence="1" key="1">
    <citation type="journal article" date="2014" name="Front. Microbiol.">
        <title>High frequency of phylogenetically diverse reductive dehalogenase-homologous genes in deep subseafloor sedimentary metagenomes.</title>
        <authorList>
            <person name="Kawai M."/>
            <person name="Futagami T."/>
            <person name="Toyoda A."/>
            <person name="Takaki Y."/>
            <person name="Nishi S."/>
            <person name="Hori S."/>
            <person name="Arai W."/>
            <person name="Tsubouchi T."/>
            <person name="Morono Y."/>
            <person name="Uchiyama I."/>
            <person name="Ito T."/>
            <person name="Fujiyama A."/>
            <person name="Inagaki F."/>
            <person name="Takami H."/>
        </authorList>
    </citation>
    <scope>NUCLEOTIDE SEQUENCE</scope>
    <source>
        <strain evidence="1">Expedition CK06-06</strain>
    </source>
</reference>
<accession>X1HMM0</accession>
<organism evidence="1">
    <name type="scientific">marine sediment metagenome</name>
    <dbReference type="NCBI Taxonomy" id="412755"/>
    <lineage>
        <taxon>unclassified sequences</taxon>
        <taxon>metagenomes</taxon>
        <taxon>ecological metagenomes</taxon>
    </lineage>
</organism>
<sequence>MQTFPKVFPEVKVKVLNKDRMQPGLTLCNLYNEILGVPIMAIVLDPEGNVYWWYEHGNVLDARGDIDIRTVPEGILIGGTNFQTREKPVPPVLVSWRRKVLWTGKIVNHHHIHRTPEGNYIFLIAEERYFKHLNTSLVGDVIIEYDPQSDCVVWEWHIFDHVTPKKVRRRDWSHCNTIEPDPRDGSLYLSARNLNSIL</sequence>
<feature type="non-terminal residue" evidence="1">
    <location>
        <position position="198"/>
    </location>
</feature>
<evidence type="ECO:0000313" key="1">
    <source>
        <dbReference type="EMBL" id="GAH55074.1"/>
    </source>
</evidence>
<dbReference type="AlphaFoldDB" id="X1HMM0"/>
<dbReference type="PANTHER" id="PTHR35340:SF5">
    <property type="entry name" value="ASST-DOMAIN-CONTAINING PROTEIN"/>
    <property type="match status" value="1"/>
</dbReference>